<reference evidence="2 3" key="1">
    <citation type="submission" date="2019-07" db="EMBL/GenBank/DDBJ databases">
        <title>Draft genome assembly of a fouling barnacle, Amphibalanus amphitrite (Darwin, 1854): The first reference genome for Thecostraca.</title>
        <authorList>
            <person name="Kim W."/>
        </authorList>
    </citation>
    <scope>NUCLEOTIDE SEQUENCE [LARGE SCALE GENOMIC DNA]</scope>
    <source>
        <strain evidence="2">SNU_AA5</strain>
        <tissue evidence="2">Soma without cirri and trophi</tissue>
    </source>
</reference>
<dbReference type="AlphaFoldDB" id="A0A6A4WWU3"/>
<evidence type="ECO:0000313" key="3">
    <source>
        <dbReference type="Proteomes" id="UP000440578"/>
    </source>
</evidence>
<protein>
    <submittedName>
        <fullName evidence="2">Uncharacterized protein</fullName>
    </submittedName>
</protein>
<keyword evidence="3" id="KW-1185">Reference proteome</keyword>
<accession>A0A6A4WWU3</accession>
<evidence type="ECO:0000313" key="2">
    <source>
        <dbReference type="EMBL" id="KAF0306581.1"/>
    </source>
</evidence>
<feature type="region of interest" description="Disordered" evidence="1">
    <location>
        <begin position="107"/>
        <end position="130"/>
    </location>
</feature>
<organism evidence="2 3">
    <name type="scientific">Amphibalanus amphitrite</name>
    <name type="common">Striped barnacle</name>
    <name type="synonym">Balanus amphitrite</name>
    <dbReference type="NCBI Taxonomy" id="1232801"/>
    <lineage>
        <taxon>Eukaryota</taxon>
        <taxon>Metazoa</taxon>
        <taxon>Ecdysozoa</taxon>
        <taxon>Arthropoda</taxon>
        <taxon>Crustacea</taxon>
        <taxon>Multicrustacea</taxon>
        <taxon>Cirripedia</taxon>
        <taxon>Thoracica</taxon>
        <taxon>Thoracicalcarea</taxon>
        <taxon>Balanomorpha</taxon>
        <taxon>Balanoidea</taxon>
        <taxon>Balanidae</taxon>
        <taxon>Amphibalaninae</taxon>
        <taxon>Amphibalanus</taxon>
    </lineage>
</organism>
<dbReference type="Proteomes" id="UP000440578">
    <property type="component" value="Unassembled WGS sequence"/>
</dbReference>
<sequence>MAVADSFFDREFERLGAGGDSDVSGVRTNFQRPGEAVQSAATDGQRQFQVRLVGGSNSREAGFGTMVSNCQVGAGGRGLRDCMQRGVGYTVGCRSNNVAGVICGSDPSSPYRGAAGQEQALDQEPAAGREWRPVVRDREHAVQMQRRSP</sequence>
<evidence type="ECO:0000256" key="1">
    <source>
        <dbReference type="SAM" id="MobiDB-lite"/>
    </source>
</evidence>
<dbReference type="OrthoDB" id="6477838at2759"/>
<proteinExistence type="predicted"/>
<gene>
    <name evidence="2" type="ORF">FJT64_021938</name>
</gene>
<dbReference type="EMBL" id="VIIS01000651">
    <property type="protein sequence ID" value="KAF0306581.1"/>
    <property type="molecule type" value="Genomic_DNA"/>
</dbReference>
<name>A0A6A4WWU3_AMPAM</name>
<comment type="caution">
    <text evidence="2">The sequence shown here is derived from an EMBL/GenBank/DDBJ whole genome shotgun (WGS) entry which is preliminary data.</text>
</comment>